<dbReference type="AlphaFoldDB" id="A0A2G8SEX6"/>
<comment type="caution">
    <text evidence="2">The sequence shown here is derived from an EMBL/GenBank/DDBJ whole genome shotgun (WGS) entry which is preliminary data.</text>
</comment>
<feature type="region of interest" description="Disordered" evidence="1">
    <location>
        <begin position="1"/>
        <end position="21"/>
    </location>
</feature>
<feature type="compositionally biased region" description="Basic and acidic residues" evidence="1">
    <location>
        <begin position="1"/>
        <end position="10"/>
    </location>
</feature>
<protein>
    <submittedName>
        <fullName evidence="2">Uncharacterized protein</fullName>
    </submittedName>
</protein>
<name>A0A2G8SEX6_9APHY</name>
<evidence type="ECO:0000313" key="3">
    <source>
        <dbReference type="Proteomes" id="UP000230002"/>
    </source>
</evidence>
<dbReference type="EMBL" id="AYKW01000011">
    <property type="protein sequence ID" value="PIL32301.1"/>
    <property type="molecule type" value="Genomic_DNA"/>
</dbReference>
<reference evidence="2 3" key="1">
    <citation type="journal article" date="2015" name="Sci. Rep.">
        <title>Chromosome-level genome map provides insights into diverse defense mechanisms in the medicinal fungus Ganoderma sinense.</title>
        <authorList>
            <person name="Zhu Y."/>
            <person name="Xu J."/>
            <person name="Sun C."/>
            <person name="Zhou S."/>
            <person name="Xu H."/>
            <person name="Nelson D.R."/>
            <person name="Qian J."/>
            <person name="Song J."/>
            <person name="Luo H."/>
            <person name="Xiang L."/>
            <person name="Li Y."/>
            <person name="Xu Z."/>
            <person name="Ji A."/>
            <person name="Wang L."/>
            <person name="Lu S."/>
            <person name="Hayward A."/>
            <person name="Sun W."/>
            <person name="Li X."/>
            <person name="Schwartz D.C."/>
            <person name="Wang Y."/>
            <person name="Chen S."/>
        </authorList>
    </citation>
    <scope>NUCLEOTIDE SEQUENCE [LARGE SCALE GENOMIC DNA]</scope>
    <source>
        <strain evidence="2 3">ZZ0214-1</strain>
    </source>
</reference>
<dbReference type="Proteomes" id="UP000230002">
    <property type="component" value="Unassembled WGS sequence"/>
</dbReference>
<organism evidence="2 3">
    <name type="scientific">Ganoderma sinense ZZ0214-1</name>
    <dbReference type="NCBI Taxonomy" id="1077348"/>
    <lineage>
        <taxon>Eukaryota</taxon>
        <taxon>Fungi</taxon>
        <taxon>Dikarya</taxon>
        <taxon>Basidiomycota</taxon>
        <taxon>Agaricomycotina</taxon>
        <taxon>Agaricomycetes</taxon>
        <taxon>Polyporales</taxon>
        <taxon>Polyporaceae</taxon>
        <taxon>Ganoderma</taxon>
    </lineage>
</organism>
<accession>A0A2G8SEX6</accession>
<evidence type="ECO:0000313" key="2">
    <source>
        <dbReference type="EMBL" id="PIL32301.1"/>
    </source>
</evidence>
<gene>
    <name evidence="2" type="ORF">GSI_05546</name>
</gene>
<keyword evidence="3" id="KW-1185">Reference proteome</keyword>
<proteinExistence type="predicted"/>
<sequence length="142" mass="15645">MKTSGREGRSKGKGKERRGDARMATLLLGSLMAPKTAELPDETHVHAPVQEVPSTRMSCDVAPAARTPFTPACMRLNTVAAGMPFGSFWRSKMTCESDTNSAASCCHQDWNLCRMRGEVRERMTRWGGRDTYVLVLEIAAPL</sequence>
<dbReference type="OrthoDB" id="10617263at2759"/>
<evidence type="ECO:0000256" key="1">
    <source>
        <dbReference type="SAM" id="MobiDB-lite"/>
    </source>
</evidence>